<dbReference type="EMBL" id="CAJGYM010000011">
    <property type="protein sequence ID" value="CAD6189677.1"/>
    <property type="molecule type" value="Genomic_DNA"/>
</dbReference>
<feature type="signal peptide" evidence="2">
    <location>
        <begin position="1"/>
        <end position="15"/>
    </location>
</feature>
<reference evidence="3" key="1">
    <citation type="submission" date="2020-10" db="EMBL/GenBank/DDBJ databases">
        <authorList>
            <person name="Kikuchi T."/>
        </authorList>
    </citation>
    <scope>NUCLEOTIDE SEQUENCE</scope>
    <source>
        <strain evidence="3">NKZ352</strain>
    </source>
</reference>
<proteinExistence type="predicted"/>
<sequence length="122" mass="13427">MRLLVVLLFLSAVSAKTYPPFSPFDGQDFGYLDDYPIQHKIFFSPIPKPWNDKLIIPINTPSTPAERIPLLPGNPPYPNYGSTGRTPPLQIPINRPPNMPYSWPTGPMRPGGPSGGPNTPFG</sequence>
<dbReference type="AlphaFoldDB" id="A0A8S1H2W0"/>
<protein>
    <submittedName>
        <fullName evidence="3">Uncharacterized protein</fullName>
    </submittedName>
</protein>
<feature type="region of interest" description="Disordered" evidence="1">
    <location>
        <begin position="65"/>
        <end position="122"/>
    </location>
</feature>
<dbReference type="Proteomes" id="UP000835052">
    <property type="component" value="Unassembled WGS sequence"/>
</dbReference>
<comment type="caution">
    <text evidence="3">The sequence shown here is derived from an EMBL/GenBank/DDBJ whole genome shotgun (WGS) entry which is preliminary data.</text>
</comment>
<name>A0A8S1H2W0_9PELO</name>
<evidence type="ECO:0000256" key="2">
    <source>
        <dbReference type="SAM" id="SignalP"/>
    </source>
</evidence>
<evidence type="ECO:0000313" key="3">
    <source>
        <dbReference type="EMBL" id="CAD6189677.1"/>
    </source>
</evidence>
<feature type="chain" id="PRO_5035926947" evidence="2">
    <location>
        <begin position="16"/>
        <end position="122"/>
    </location>
</feature>
<organism evidence="3 4">
    <name type="scientific">Caenorhabditis auriculariae</name>
    <dbReference type="NCBI Taxonomy" id="2777116"/>
    <lineage>
        <taxon>Eukaryota</taxon>
        <taxon>Metazoa</taxon>
        <taxon>Ecdysozoa</taxon>
        <taxon>Nematoda</taxon>
        <taxon>Chromadorea</taxon>
        <taxon>Rhabditida</taxon>
        <taxon>Rhabditina</taxon>
        <taxon>Rhabditomorpha</taxon>
        <taxon>Rhabditoidea</taxon>
        <taxon>Rhabditidae</taxon>
        <taxon>Peloderinae</taxon>
        <taxon>Caenorhabditis</taxon>
    </lineage>
</organism>
<accession>A0A8S1H2W0</accession>
<gene>
    <name evidence="3" type="ORF">CAUJ_LOCUS5596</name>
</gene>
<evidence type="ECO:0000256" key="1">
    <source>
        <dbReference type="SAM" id="MobiDB-lite"/>
    </source>
</evidence>
<keyword evidence="2" id="KW-0732">Signal</keyword>
<evidence type="ECO:0000313" key="4">
    <source>
        <dbReference type="Proteomes" id="UP000835052"/>
    </source>
</evidence>
<keyword evidence="4" id="KW-1185">Reference proteome</keyword>